<evidence type="ECO:0000259" key="6">
    <source>
        <dbReference type="PROSITE" id="PS50066"/>
    </source>
</evidence>
<accession>A0AAQ3QDP8</accession>
<keyword evidence="3" id="KW-0238">DNA-binding</keyword>
<keyword evidence="2" id="KW-0805">Transcription regulation</keyword>
<keyword evidence="4" id="KW-0804">Transcription</keyword>
<dbReference type="AlphaFoldDB" id="A0AAQ3QDP8"/>
<proteinExistence type="predicted"/>
<dbReference type="InterPro" id="IPR036879">
    <property type="entry name" value="TF_MADSbox_sf"/>
</dbReference>
<evidence type="ECO:0000256" key="5">
    <source>
        <dbReference type="ARBA" id="ARBA00023242"/>
    </source>
</evidence>
<dbReference type="Proteomes" id="UP001327560">
    <property type="component" value="Chromosome 5"/>
</dbReference>
<evidence type="ECO:0000256" key="1">
    <source>
        <dbReference type="ARBA" id="ARBA00004123"/>
    </source>
</evidence>
<gene>
    <name evidence="7" type="ORF">Cni_G17609</name>
</gene>
<feature type="domain" description="MADS-box" evidence="6">
    <location>
        <begin position="1"/>
        <end position="61"/>
    </location>
</feature>
<dbReference type="InterPro" id="IPR050142">
    <property type="entry name" value="MADS-box/MEF2_TF"/>
</dbReference>
<dbReference type="GO" id="GO:0005634">
    <property type="term" value="C:nucleus"/>
    <property type="evidence" value="ECO:0007669"/>
    <property type="project" value="UniProtKB-SubCell"/>
</dbReference>
<dbReference type="PROSITE" id="PS50066">
    <property type="entry name" value="MADS_BOX_2"/>
    <property type="match status" value="1"/>
</dbReference>
<protein>
    <recommendedName>
        <fullName evidence="6">MADS-box domain-containing protein</fullName>
    </recommendedName>
</protein>
<dbReference type="EMBL" id="CP136894">
    <property type="protein sequence ID" value="WOL08856.1"/>
    <property type="molecule type" value="Genomic_DNA"/>
</dbReference>
<dbReference type="InterPro" id="IPR002100">
    <property type="entry name" value="TF_MADSbox"/>
</dbReference>
<dbReference type="Pfam" id="PF00319">
    <property type="entry name" value="SRF-TF"/>
    <property type="match status" value="1"/>
</dbReference>
<dbReference type="SMART" id="SM00432">
    <property type="entry name" value="MADS"/>
    <property type="match status" value="1"/>
</dbReference>
<organism evidence="7 8">
    <name type="scientific">Canna indica</name>
    <name type="common">Indian-shot</name>
    <dbReference type="NCBI Taxonomy" id="4628"/>
    <lineage>
        <taxon>Eukaryota</taxon>
        <taxon>Viridiplantae</taxon>
        <taxon>Streptophyta</taxon>
        <taxon>Embryophyta</taxon>
        <taxon>Tracheophyta</taxon>
        <taxon>Spermatophyta</taxon>
        <taxon>Magnoliopsida</taxon>
        <taxon>Liliopsida</taxon>
        <taxon>Zingiberales</taxon>
        <taxon>Cannaceae</taxon>
        <taxon>Canna</taxon>
    </lineage>
</organism>
<dbReference type="GO" id="GO:0046983">
    <property type="term" value="F:protein dimerization activity"/>
    <property type="evidence" value="ECO:0007669"/>
    <property type="project" value="InterPro"/>
</dbReference>
<dbReference type="PRINTS" id="PR00404">
    <property type="entry name" value="MADSDOMAIN"/>
</dbReference>
<dbReference type="Gene3D" id="3.40.1810.10">
    <property type="entry name" value="Transcription factor, MADS-box"/>
    <property type="match status" value="1"/>
</dbReference>
<reference evidence="7 8" key="1">
    <citation type="submission" date="2023-10" db="EMBL/GenBank/DDBJ databases">
        <title>Chromosome-scale genome assembly provides insights into flower coloration mechanisms of Canna indica.</title>
        <authorList>
            <person name="Li C."/>
        </authorList>
    </citation>
    <scope>NUCLEOTIDE SEQUENCE [LARGE SCALE GENOMIC DNA]</scope>
    <source>
        <tissue evidence="7">Flower</tissue>
    </source>
</reference>
<sequence>MPKAKLDLVYIVNDSMRRSSYKKRKKGLVKKVSELATLCDVSACMILYGPQEDLPEVWPSEAKAARVVARLKSMPAMDQCRKMVNQEGYLRERTTKQQDQFRRLKRDTRELEVSLLMHELLAGCGRTLLDVGVDDATSLALMADAKLKAVQEMIMRKTAQQSNEEAKNLLQLAQVVPNDEEELENPLLVAMEAAAAVKEEEVKNPWQTAMESLQRQNWLVDAKTPEENSGAEEVMPLAVSYDEYKYNYGRWIENDFRFN</sequence>
<name>A0AAQ3QDP8_9LILI</name>
<dbReference type="PANTHER" id="PTHR48019">
    <property type="entry name" value="SERUM RESPONSE FACTOR HOMOLOG"/>
    <property type="match status" value="1"/>
</dbReference>
<evidence type="ECO:0000313" key="8">
    <source>
        <dbReference type="Proteomes" id="UP001327560"/>
    </source>
</evidence>
<evidence type="ECO:0000313" key="7">
    <source>
        <dbReference type="EMBL" id="WOL08856.1"/>
    </source>
</evidence>
<dbReference type="GO" id="GO:0003677">
    <property type="term" value="F:DNA binding"/>
    <property type="evidence" value="ECO:0007669"/>
    <property type="project" value="UniProtKB-KW"/>
</dbReference>
<evidence type="ECO:0000256" key="2">
    <source>
        <dbReference type="ARBA" id="ARBA00023015"/>
    </source>
</evidence>
<evidence type="ECO:0000256" key="4">
    <source>
        <dbReference type="ARBA" id="ARBA00023163"/>
    </source>
</evidence>
<evidence type="ECO:0000256" key="3">
    <source>
        <dbReference type="ARBA" id="ARBA00023125"/>
    </source>
</evidence>
<keyword evidence="8" id="KW-1185">Reference proteome</keyword>
<dbReference type="SUPFAM" id="SSF55455">
    <property type="entry name" value="SRF-like"/>
    <property type="match status" value="1"/>
</dbReference>
<comment type="subcellular location">
    <subcellularLocation>
        <location evidence="1">Nucleus</location>
    </subcellularLocation>
</comment>
<dbReference type="FunFam" id="3.40.1810.10:FF:000024">
    <property type="entry name" value="Agamous-like MADS-box protein AGL80"/>
    <property type="match status" value="1"/>
</dbReference>
<keyword evidence="5" id="KW-0539">Nucleus</keyword>